<reference evidence="1 2" key="1">
    <citation type="submission" date="2022-12" db="EMBL/GenBank/DDBJ databases">
        <title>Hymenobacter canadensis sp. nov. isolated from lake water of the Cambridge Bay, Canada.</title>
        <authorList>
            <person name="Kim W.H."/>
            <person name="Lee Y.M."/>
        </authorList>
    </citation>
    <scope>NUCLEOTIDE SEQUENCE [LARGE SCALE GENOMIC DNA]</scope>
    <source>
        <strain evidence="1 2">PAMC 29467</strain>
    </source>
</reference>
<dbReference type="PANTHER" id="PTHR36452">
    <property type="entry name" value="CHROMOSOME 12, WHOLE GENOME SHOTGUN SEQUENCE"/>
    <property type="match status" value="1"/>
</dbReference>
<evidence type="ECO:0000313" key="1">
    <source>
        <dbReference type="EMBL" id="WBA40269.1"/>
    </source>
</evidence>
<dbReference type="NCBIfam" id="TIGR02453">
    <property type="entry name" value="TIGR02453 family protein"/>
    <property type="match status" value="1"/>
</dbReference>
<dbReference type="RefSeq" id="WP_269558379.1">
    <property type="nucleotide sequence ID" value="NZ_CP114767.1"/>
</dbReference>
<dbReference type="Pfam" id="PF09365">
    <property type="entry name" value="DUF2461"/>
    <property type="match status" value="1"/>
</dbReference>
<dbReference type="InterPro" id="IPR012808">
    <property type="entry name" value="CHP02453"/>
</dbReference>
<sequence length="219" mass="25145">MNTTQLFAFLTELARHNDRDWFQSHKPTYEQLRREFEAAVTGWLRELTVSDPRLAGLEPKKTLFRIYRDVRFSKNKDPFKTHFSAYFSEGGKAGTGPGYYVQLGPQGQTMLAGGIYVPEKDQLTRIRQEIDYNGPVLHQLLEAPEFRRYFPGLGGEKLKKAPAGYPADHSDVELLKHKSFVVSHHIPDATVHQLDLDTYVPAVFRAMQPFCEFLREAVE</sequence>
<dbReference type="EMBL" id="CP114767">
    <property type="protein sequence ID" value="WBA40269.1"/>
    <property type="molecule type" value="Genomic_DNA"/>
</dbReference>
<dbReference type="PIRSF" id="PIRSF028451">
    <property type="entry name" value="UCP028451"/>
    <property type="match status" value="1"/>
</dbReference>
<dbReference type="Proteomes" id="UP001211005">
    <property type="component" value="Chromosome"/>
</dbReference>
<keyword evidence="2" id="KW-1185">Reference proteome</keyword>
<dbReference type="PANTHER" id="PTHR36452:SF1">
    <property type="entry name" value="DUF2461 DOMAIN-CONTAINING PROTEIN"/>
    <property type="match status" value="1"/>
</dbReference>
<gene>
    <name evidence="1" type="ORF">O3303_10545</name>
</gene>
<dbReference type="InterPro" id="IPR015996">
    <property type="entry name" value="UCP028451"/>
</dbReference>
<proteinExistence type="predicted"/>
<organism evidence="1 2">
    <name type="scientific">Hymenobacter canadensis</name>
    <dbReference type="NCBI Taxonomy" id="2999067"/>
    <lineage>
        <taxon>Bacteria</taxon>
        <taxon>Pseudomonadati</taxon>
        <taxon>Bacteroidota</taxon>
        <taxon>Cytophagia</taxon>
        <taxon>Cytophagales</taxon>
        <taxon>Hymenobacteraceae</taxon>
        <taxon>Hymenobacter</taxon>
    </lineage>
</organism>
<name>A0ABY7LL01_9BACT</name>
<accession>A0ABY7LL01</accession>
<evidence type="ECO:0000313" key="2">
    <source>
        <dbReference type="Proteomes" id="UP001211005"/>
    </source>
</evidence>
<protein>
    <submittedName>
        <fullName evidence="1">DUF2461 domain-containing protein</fullName>
    </submittedName>
</protein>